<keyword evidence="3" id="KW-0472">Membrane</keyword>
<proteinExistence type="predicted"/>
<dbReference type="NCBIfam" id="TIGR02302">
    <property type="entry name" value="aProt_lowcomp"/>
    <property type="match status" value="1"/>
</dbReference>
<keyword evidence="5" id="KW-1185">Reference proteome</keyword>
<reference evidence="4 5" key="1">
    <citation type="submission" date="2022-04" db="EMBL/GenBank/DDBJ databases">
        <authorList>
            <person name="Grouzdev D.S."/>
            <person name="Pantiukh K.S."/>
            <person name="Krutkina M.S."/>
        </authorList>
    </citation>
    <scope>NUCLEOTIDE SEQUENCE [LARGE SCALE GENOMIC DNA]</scope>
    <source>
        <strain evidence="4 5">6x-1</strain>
    </source>
</reference>
<feature type="compositionally biased region" description="Polar residues" evidence="2">
    <location>
        <begin position="627"/>
        <end position="639"/>
    </location>
</feature>
<sequence>MNTPDPRADGIGPDGHRIGAPDPQARNAGARGPDLRSELPAEAGLVERTLDLALRRARGALLWERVWPAIVAASLAIGVFLILSWSGAWLAVPPLARIVGVLACLVLFALALRPAFKVRVPTAQEALGRLDRETRLPHRPATALSDHLASRPDDPVAVALWRAHLARMAAQIGALRAGIPAPRLAALDPRAIRALVALGVVATFFMAPGEHWRRIAGAFDWHAALPPVPYRIDAWVTPPAYTARPPVMLPGLRSDETAAQKDAAAADPQIRAAALSVPAGSVLMVRVIGLDGTKVDLDGGLAPAPAETTDPGAGPPAPHPPAQAGGQPAGHEQRFVISGDGGARLTGPDGDSVSWRFAAVPDQPPRISFAKDPTVSGRTGLGLAYRVEDDYGVVAAQATFVPAPTPRPLYALKNAAEPPAARPLYDPPNFALPLPSLRTRNATAQTTRDFTESPWAGARMNLTLTARDEAGQTASSEPRTILVPARGFSNPLARALIEQRRTLALDAGARPRVQAGLEALAIAPARFTPEAAPYMGLRTAAFRLANARNDDDLRGVVDYLWEVAIRIEDGDMSDVEKQLRAAQDALQKALEQGASDQEIQKLAQDLRKAMDNFLKALAEQAQRKGDTASQGPDPNTRTVRPQDLNKMLDRIEDMAKNGARDAARQMLSELQNMLNGLQAGRQQQQRQQGQSRMQQALGELGDMIRQQQKLRDRTYKQGNERGENQDKAYGDLKQNQQQLRDKLNELKQKMEQAMRGRGQPQDGKDGAQGQQGQDGQEGQGQQGQGQQGEGQQGQRGQGDPLGEAGQAMREAEQALGQGDGTGAADAQSEALQALRKGARQMAEAMQQQGPGQGTGSPSGESAERTDPLGRPMRSRDYGDDTTVKVPDEMDMQRARRVLEELRRRYGENFRPQMELDYLQRLLRDY</sequence>
<protein>
    <submittedName>
        <fullName evidence="4">TIGR02302 family protein</fullName>
    </submittedName>
</protein>
<evidence type="ECO:0000313" key="4">
    <source>
        <dbReference type="EMBL" id="MCK0197844.1"/>
    </source>
</evidence>
<dbReference type="InterPro" id="IPR012683">
    <property type="entry name" value="CHP02302_TM"/>
</dbReference>
<feature type="region of interest" description="Disordered" evidence="2">
    <location>
        <begin position="299"/>
        <end position="333"/>
    </location>
</feature>
<evidence type="ECO:0000256" key="2">
    <source>
        <dbReference type="SAM" id="MobiDB-lite"/>
    </source>
</evidence>
<feature type="coiled-coil region" evidence="1">
    <location>
        <begin position="660"/>
        <end position="687"/>
    </location>
</feature>
<feature type="region of interest" description="Disordered" evidence="2">
    <location>
        <begin position="712"/>
        <end position="736"/>
    </location>
</feature>
<comment type="caution">
    <text evidence="4">The sequence shown here is derived from an EMBL/GenBank/DDBJ whole genome shotgun (WGS) entry which is preliminary data.</text>
</comment>
<evidence type="ECO:0000256" key="1">
    <source>
        <dbReference type="SAM" id="Coils"/>
    </source>
</evidence>
<feature type="region of interest" description="Disordered" evidence="2">
    <location>
        <begin position="620"/>
        <end position="644"/>
    </location>
</feature>
<dbReference type="Pfam" id="PF13779">
    <property type="entry name" value="DUF4175"/>
    <property type="match status" value="1"/>
</dbReference>
<keyword evidence="1" id="KW-0175">Coiled coil</keyword>
<keyword evidence="3" id="KW-0812">Transmembrane</keyword>
<feature type="compositionally biased region" description="Low complexity" evidence="2">
    <location>
        <begin position="302"/>
        <end position="312"/>
    </location>
</feature>
<feature type="transmembrane region" description="Helical" evidence="3">
    <location>
        <begin position="66"/>
        <end position="88"/>
    </location>
</feature>
<organism evidence="4 5">
    <name type="scientific">Ancylobacter crimeensis</name>
    <dbReference type="NCBI Taxonomy" id="2579147"/>
    <lineage>
        <taxon>Bacteria</taxon>
        <taxon>Pseudomonadati</taxon>
        <taxon>Pseudomonadota</taxon>
        <taxon>Alphaproteobacteria</taxon>
        <taxon>Hyphomicrobiales</taxon>
        <taxon>Xanthobacteraceae</taxon>
        <taxon>Ancylobacter</taxon>
    </lineage>
</organism>
<dbReference type="RefSeq" id="WP_247029748.1">
    <property type="nucleotide sequence ID" value="NZ_JALKCH010000008.1"/>
</dbReference>
<feature type="compositionally biased region" description="Gly residues" evidence="2">
    <location>
        <begin position="775"/>
        <end position="796"/>
    </location>
</feature>
<accession>A0ABT0DD80</accession>
<evidence type="ECO:0000313" key="5">
    <source>
        <dbReference type="Proteomes" id="UP001203284"/>
    </source>
</evidence>
<gene>
    <name evidence="4" type="ORF">MWN34_13095</name>
</gene>
<keyword evidence="3" id="KW-1133">Transmembrane helix</keyword>
<dbReference type="EMBL" id="JALKCH010000008">
    <property type="protein sequence ID" value="MCK0197844.1"/>
    <property type="molecule type" value="Genomic_DNA"/>
</dbReference>
<feature type="region of interest" description="Disordered" evidence="2">
    <location>
        <begin position="751"/>
        <end position="889"/>
    </location>
</feature>
<evidence type="ECO:0000256" key="3">
    <source>
        <dbReference type="SAM" id="Phobius"/>
    </source>
</evidence>
<dbReference type="Proteomes" id="UP001203284">
    <property type="component" value="Unassembled WGS sequence"/>
</dbReference>
<feature type="transmembrane region" description="Helical" evidence="3">
    <location>
        <begin position="94"/>
        <end position="112"/>
    </location>
</feature>
<name>A0ABT0DD80_9HYPH</name>
<feature type="compositionally biased region" description="Basic and acidic residues" evidence="2">
    <location>
        <begin position="861"/>
        <end position="889"/>
    </location>
</feature>
<feature type="region of interest" description="Disordered" evidence="2">
    <location>
        <begin position="1"/>
        <end position="34"/>
    </location>
</feature>
<feature type="transmembrane region" description="Helical" evidence="3">
    <location>
        <begin position="191"/>
        <end position="209"/>
    </location>
</feature>
<feature type="compositionally biased region" description="Basic and acidic residues" evidence="2">
    <location>
        <begin position="712"/>
        <end position="730"/>
    </location>
</feature>